<gene>
    <name evidence="5" type="ORF">KIN_40080</name>
</gene>
<organism evidence="5 6">
    <name type="scientific">Litoreibacter roseus</name>
    <dbReference type="NCBI Taxonomy" id="2601869"/>
    <lineage>
        <taxon>Bacteria</taxon>
        <taxon>Pseudomonadati</taxon>
        <taxon>Pseudomonadota</taxon>
        <taxon>Alphaproteobacteria</taxon>
        <taxon>Rhodobacterales</taxon>
        <taxon>Roseobacteraceae</taxon>
        <taxon>Litoreibacter</taxon>
    </lineage>
</organism>
<evidence type="ECO:0000313" key="5">
    <source>
        <dbReference type="EMBL" id="GFE66934.1"/>
    </source>
</evidence>
<dbReference type="GO" id="GO:0016747">
    <property type="term" value="F:acyltransferase activity, transferring groups other than amino-acyl groups"/>
    <property type="evidence" value="ECO:0007669"/>
    <property type="project" value="InterPro"/>
</dbReference>
<evidence type="ECO:0000256" key="3">
    <source>
        <dbReference type="ARBA" id="ARBA00038502"/>
    </source>
</evidence>
<keyword evidence="1" id="KW-0808">Transferase</keyword>
<accession>A0A6N6JLC6</accession>
<dbReference type="InterPro" id="IPR000182">
    <property type="entry name" value="GNAT_dom"/>
</dbReference>
<dbReference type="PROSITE" id="PS51186">
    <property type="entry name" value="GNAT"/>
    <property type="match status" value="1"/>
</dbReference>
<feature type="domain" description="N-acetyltransferase" evidence="4">
    <location>
        <begin position="167"/>
        <end position="327"/>
    </location>
</feature>
<evidence type="ECO:0000256" key="1">
    <source>
        <dbReference type="ARBA" id="ARBA00022679"/>
    </source>
</evidence>
<name>A0A6N6JLC6_9RHOB</name>
<reference evidence="5 6" key="1">
    <citation type="submission" date="2019-12" db="EMBL/GenBank/DDBJ databases">
        <title>Litoreibacter badius sp. nov., a novel bacteriochlorophyll a-containing bacterium in the genus Litoreibacter.</title>
        <authorList>
            <person name="Kanamuro M."/>
            <person name="Takabe Y."/>
            <person name="Mori K."/>
            <person name="Takaichi S."/>
            <person name="Hanada S."/>
        </authorList>
    </citation>
    <scope>NUCLEOTIDE SEQUENCE [LARGE SCALE GENOMIC DNA]</scope>
    <source>
        <strain evidence="5 6">K6</strain>
    </source>
</reference>
<evidence type="ECO:0000259" key="4">
    <source>
        <dbReference type="PROSITE" id="PS51186"/>
    </source>
</evidence>
<dbReference type="Gene3D" id="3.40.630.30">
    <property type="match status" value="2"/>
</dbReference>
<sequence length="331" mass="36735">MLRPLVAGDADALVEAINDFEVSRWLTHVPYPYTPSDADEFIHAIGPQMGALWAIDHGDTFCGVISIGKELGYWLAKSAWGKGFITEVGDAVVDAWFGNPDAADLKSSHFVENTRSAHALQKLGFVDIGGHVHHSIAQNADVPGRKMHLTRDRWQDRRRFRIETDRLILRELHPEDWRDLQPIGGHPRVAPMMMSCLSPWPEADVKAWIARARFRGRPGFTLAACTRDGKMIGAVGLGGKPLSTLWMIDPRESGQGYATEAVGAFFDACFALFDLGEVVSDHFVDNPASARVHEKIGFERIGGGMGRSRARLEPAPITRYRLTRSLRDAKK</sequence>
<comment type="similarity">
    <text evidence="3">Belongs to the acetyltransferase family. RimJ subfamily.</text>
</comment>
<dbReference type="InterPro" id="IPR016181">
    <property type="entry name" value="Acyl_CoA_acyltransferase"/>
</dbReference>
<comment type="caution">
    <text evidence="5">The sequence shown here is derived from an EMBL/GenBank/DDBJ whole genome shotgun (WGS) entry which is preliminary data.</text>
</comment>
<dbReference type="Proteomes" id="UP000436822">
    <property type="component" value="Unassembled WGS sequence"/>
</dbReference>
<dbReference type="EMBL" id="BLJE01000006">
    <property type="protein sequence ID" value="GFE66934.1"/>
    <property type="molecule type" value="Genomic_DNA"/>
</dbReference>
<keyword evidence="2" id="KW-0012">Acyltransferase</keyword>
<dbReference type="SUPFAM" id="SSF55729">
    <property type="entry name" value="Acyl-CoA N-acyltransferases (Nat)"/>
    <property type="match status" value="2"/>
</dbReference>
<dbReference type="PANTHER" id="PTHR43792">
    <property type="entry name" value="GNAT FAMILY, PUTATIVE (AFU_ORTHOLOGUE AFUA_3G00765)-RELATED-RELATED"/>
    <property type="match status" value="1"/>
</dbReference>
<dbReference type="Pfam" id="PF13302">
    <property type="entry name" value="Acetyltransf_3"/>
    <property type="match status" value="2"/>
</dbReference>
<proteinExistence type="inferred from homology"/>
<evidence type="ECO:0000313" key="6">
    <source>
        <dbReference type="Proteomes" id="UP000436822"/>
    </source>
</evidence>
<protein>
    <recommendedName>
        <fullName evidence="4">N-acetyltransferase domain-containing protein</fullName>
    </recommendedName>
</protein>
<dbReference type="PANTHER" id="PTHR43792:SF8">
    <property type="entry name" value="[RIBOSOMAL PROTEIN US5]-ALANINE N-ACETYLTRANSFERASE"/>
    <property type="match status" value="1"/>
</dbReference>
<dbReference type="InterPro" id="IPR051531">
    <property type="entry name" value="N-acetyltransferase"/>
</dbReference>
<dbReference type="AlphaFoldDB" id="A0A6N6JLC6"/>
<keyword evidence="6" id="KW-1185">Reference proteome</keyword>
<evidence type="ECO:0000256" key="2">
    <source>
        <dbReference type="ARBA" id="ARBA00023315"/>
    </source>
</evidence>